<dbReference type="AlphaFoldDB" id="A0A430QQD8"/>
<dbReference type="EMBL" id="QMKO01001475">
    <property type="protein sequence ID" value="RTG89906.1"/>
    <property type="molecule type" value="Genomic_DNA"/>
</dbReference>
<organism evidence="1 2">
    <name type="scientific">Schistosoma bovis</name>
    <name type="common">Blood fluke</name>
    <dbReference type="NCBI Taxonomy" id="6184"/>
    <lineage>
        <taxon>Eukaryota</taxon>
        <taxon>Metazoa</taxon>
        <taxon>Spiralia</taxon>
        <taxon>Lophotrochozoa</taxon>
        <taxon>Platyhelminthes</taxon>
        <taxon>Trematoda</taxon>
        <taxon>Digenea</taxon>
        <taxon>Strigeidida</taxon>
        <taxon>Schistosomatoidea</taxon>
        <taxon>Schistosomatidae</taxon>
        <taxon>Schistosoma</taxon>
    </lineage>
</organism>
<evidence type="ECO:0000313" key="1">
    <source>
        <dbReference type="EMBL" id="RTG89906.1"/>
    </source>
</evidence>
<evidence type="ECO:0000313" key="2">
    <source>
        <dbReference type="Proteomes" id="UP000290809"/>
    </source>
</evidence>
<name>A0A430QQD8_SCHBO</name>
<reference evidence="1 2" key="1">
    <citation type="journal article" date="2019" name="PLoS Pathog.">
        <title>Genome sequence of the bovine parasite Schistosoma bovis Tanzania.</title>
        <authorList>
            <person name="Oey H."/>
            <person name="Zakrzewski M."/>
            <person name="Gobert G."/>
            <person name="Gravermann K."/>
            <person name="Stoye J."/>
            <person name="Jones M."/>
            <person name="Mcmanus D."/>
            <person name="Krause L."/>
        </authorList>
    </citation>
    <scope>NUCLEOTIDE SEQUENCE [LARGE SCALE GENOMIC DNA]</scope>
    <source>
        <strain evidence="1 2">TAN1997</strain>
    </source>
</reference>
<proteinExistence type="predicted"/>
<accession>A0A430QQD8</accession>
<comment type="caution">
    <text evidence="1">The sequence shown here is derived from an EMBL/GenBank/DDBJ whole genome shotgun (WGS) entry which is preliminary data.</text>
</comment>
<dbReference type="Proteomes" id="UP000290809">
    <property type="component" value="Unassembled WGS sequence"/>
</dbReference>
<sequence>MSSNQGNKIDRYEIFRIRQGMRPRSNDEAYFDCSGSPMIVSTNFFEKMIYKVRIVNKCRGVNSEQTYGSKNTSDCSYQQDFGDNLGPLVTYGIDDEPKPG</sequence>
<keyword evidence="2" id="KW-1185">Reference proteome</keyword>
<gene>
    <name evidence="1" type="ORF">DC041_0006041</name>
</gene>
<protein>
    <submittedName>
        <fullName evidence="1">Uncharacterized protein</fullName>
    </submittedName>
</protein>